<protein>
    <submittedName>
        <fullName evidence="1">Uncharacterized protein</fullName>
    </submittedName>
</protein>
<proteinExistence type="predicted"/>
<dbReference type="EMBL" id="JAVDSG010000001">
    <property type="protein sequence ID" value="MDR6594500.1"/>
    <property type="molecule type" value="Genomic_DNA"/>
</dbReference>
<evidence type="ECO:0000313" key="1">
    <source>
        <dbReference type="EMBL" id="MDR6594500.1"/>
    </source>
</evidence>
<keyword evidence="2" id="KW-1185">Reference proteome</keyword>
<dbReference type="Proteomes" id="UP001268819">
    <property type="component" value="Unassembled WGS sequence"/>
</dbReference>
<comment type="caution">
    <text evidence="1">The sequence shown here is derived from an EMBL/GenBank/DDBJ whole genome shotgun (WGS) entry which is preliminary data.</text>
</comment>
<dbReference type="RefSeq" id="WP_310307504.1">
    <property type="nucleotide sequence ID" value="NZ_BAAAXB010000001.1"/>
</dbReference>
<organism evidence="1 2">
    <name type="scientific">Saccharothrix longispora</name>
    <dbReference type="NCBI Taxonomy" id="33920"/>
    <lineage>
        <taxon>Bacteria</taxon>
        <taxon>Bacillati</taxon>
        <taxon>Actinomycetota</taxon>
        <taxon>Actinomycetes</taxon>
        <taxon>Pseudonocardiales</taxon>
        <taxon>Pseudonocardiaceae</taxon>
        <taxon>Saccharothrix</taxon>
    </lineage>
</organism>
<reference evidence="1 2" key="1">
    <citation type="submission" date="2023-07" db="EMBL/GenBank/DDBJ databases">
        <title>Sequencing the genomes of 1000 actinobacteria strains.</title>
        <authorList>
            <person name="Klenk H.-P."/>
        </authorList>
    </citation>
    <scope>NUCLEOTIDE SEQUENCE [LARGE SCALE GENOMIC DNA]</scope>
    <source>
        <strain evidence="1 2">DSM 43749</strain>
    </source>
</reference>
<evidence type="ECO:0000313" key="2">
    <source>
        <dbReference type="Proteomes" id="UP001268819"/>
    </source>
</evidence>
<sequence>MARGPTGVIGRLSAVVLVLGATAMWPVQETWPMVESSAPTDVTRGFIRARTAVAHDVRYEQGSRVVLRMGSLELLDAELVPRPGVVIRVGSSRFSGGVVLEAESLSGKLFDGVPITLTANPLPLSLPAPSVTLTDVVAEDVRLDASTATVSRFTVERQR</sequence>
<name>A0ABU1PV23_9PSEU</name>
<gene>
    <name evidence="1" type="ORF">J2S66_002884</name>
</gene>
<accession>A0ABU1PV23</accession>